<keyword evidence="2" id="KW-1185">Reference proteome</keyword>
<proteinExistence type="predicted"/>
<evidence type="ECO:0000313" key="2">
    <source>
        <dbReference type="Proteomes" id="UP001327560"/>
    </source>
</evidence>
<protein>
    <submittedName>
        <fullName evidence="1">Uncharacterized protein</fullName>
    </submittedName>
</protein>
<dbReference type="EMBL" id="CP136890">
    <property type="protein sequence ID" value="WOK93773.1"/>
    <property type="molecule type" value="Genomic_DNA"/>
</dbReference>
<gene>
    <name evidence="1" type="ORF">Cni_G02474</name>
</gene>
<accession>A0AAQ3Q077</accession>
<sequence length="206" mass="22755">MECIFGVKGVPQWNLEHDCGYSAGLGARFQRNAHLGRHCVIVGILQNLEQDSKGSIFGRLVGKQGLIKLEVEKLKGERRWQGSTLSPNVAGIDRKGTVIPSIPPCSFAHPMHVGASTVDIFWGSGPRFFGPYLPNSHHMLISNGGSITRDAEVALHALNQSINGSKRFEHESSHLEREEAVLVVYPLHDLLPSKRSLQSMKILKFQ</sequence>
<dbReference type="AlphaFoldDB" id="A0AAQ3Q077"/>
<organism evidence="1 2">
    <name type="scientific">Canna indica</name>
    <name type="common">Indian-shot</name>
    <dbReference type="NCBI Taxonomy" id="4628"/>
    <lineage>
        <taxon>Eukaryota</taxon>
        <taxon>Viridiplantae</taxon>
        <taxon>Streptophyta</taxon>
        <taxon>Embryophyta</taxon>
        <taxon>Tracheophyta</taxon>
        <taxon>Spermatophyta</taxon>
        <taxon>Magnoliopsida</taxon>
        <taxon>Liliopsida</taxon>
        <taxon>Zingiberales</taxon>
        <taxon>Cannaceae</taxon>
        <taxon>Canna</taxon>
    </lineage>
</organism>
<reference evidence="1 2" key="1">
    <citation type="submission" date="2023-10" db="EMBL/GenBank/DDBJ databases">
        <title>Chromosome-scale genome assembly provides insights into flower coloration mechanisms of Canna indica.</title>
        <authorList>
            <person name="Li C."/>
        </authorList>
    </citation>
    <scope>NUCLEOTIDE SEQUENCE [LARGE SCALE GENOMIC DNA]</scope>
    <source>
        <tissue evidence="1">Flower</tissue>
    </source>
</reference>
<evidence type="ECO:0000313" key="1">
    <source>
        <dbReference type="EMBL" id="WOK93773.1"/>
    </source>
</evidence>
<name>A0AAQ3Q077_9LILI</name>
<dbReference type="Proteomes" id="UP001327560">
    <property type="component" value="Chromosome 1"/>
</dbReference>